<organism evidence="2 3">
    <name type="scientific">Winogradskyella flava</name>
    <dbReference type="NCBI Taxonomy" id="1884876"/>
    <lineage>
        <taxon>Bacteria</taxon>
        <taxon>Pseudomonadati</taxon>
        <taxon>Bacteroidota</taxon>
        <taxon>Flavobacteriia</taxon>
        <taxon>Flavobacteriales</taxon>
        <taxon>Flavobacteriaceae</taxon>
        <taxon>Winogradskyella</taxon>
    </lineage>
</organism>
<gene>
    <name evidence="2" type="ORF">H7F21_08945</name>
</gene>
<dbReference type="PROSITE" id="PS51257">
    <property type="entry name" value="PROKAR_LIPOPROTEIN"/>
    <property type="match status" value="1"/>
</dbReference>
<name>A0A842IWQ4_9FLAO</name>
<reference evidence="2" key="1">
    <citation type="submission" date="2020-08" db="EMBL/GenBank/DDBJ databases">
        <title>Winogradskyella ouciana sp. nov., isolated from the hadal seawater of the Mariana Trench.</title>
        <authorList>
            <person name="He X."/>
        </authorList>
    </citation>
    <scope>NUCLEOTIDE SEQUENCE [LARGE SCALE GENOMIC DNA]</scope>
    <source>
        <strain evidence="2">KCTC 52348</strain>
    </source>
</reference>
<accession>A0A842IWQ4</accession>
<keyword evidence="1" id="KW-0732">Signal</keyword>
<comment type="caution">
    <text evidence="2">The sequence shown here is derived from an EMBL/GenBank/DDBJ whole genome shotgun (WGS) entry which is preliminary data.</text>
</comment>
<feature type="signal peptide" evidence="1">
    <location>
        <begin position="1"/>
        <end position="24"/>
    </location>
</feature>
<dbReference type="Proteomes" id="UP000533900">
    <property type="component" value="Unassembled WGS sequence"/>
</dbReference>
<dbReference type="RefSeq" id="WP_185788928.1">
    <property type="nucleotide sequence ID" value="NZ_JACLCP010000002.1"/>
</dbReference>
<feature type="chain" id="PRO_5032747779" evidence="1">
    <location>
        <begin position="25"/>
        <end position="194"/>
    </location>
</feature>
<proteinExistence type="predicted"/>
<dbReference type="AlphaFoldDB" id="A0A842IWQ4"/>
<dbReference type="EMBL" id="JACLCP010000002">
    <property type="protein sequence ID" value="MBC2845218.1"/>
    <property type="molecule type" value="Genomic_DNA"/>
</dbReference>
<evidence type="ECO:0000313" key="2">
    <source>
        <dbReference type="EMBL" id="MBC2845218.1"/>
    </source>
</evidence>
<evidence type="ECO:0000256" key="1">
    <source>
        <dbReference type="SAM" id="SignalP"/>
    </source>
</evidence>
<protein>
    <submittedName>
        <fullName evidence="2">Type 1 periplasmic binding fold superfamily protein</fullName>
    </submittedName>
</protein>
<keyword evidence="3" id="KW-1185">Reference proteome</keyword>
<evidence type="ECO:0000313" key="3">
    <source>
        <dbReference type="Proteomes" id="UP000533900"/>
    </source>
</evidence>
<sequence length="194" mass="20439">MKTNKFIIKAVLCFALISSFTSCSDDDPDAVNEEEIITNLTLTFTNTADANDIVVMSSVAPDGLEDGVTAETVVGDFSTGATYALRLALSNASETPAEDVLNGDIIPEADEHFFAYAVNGINLTLTRDAGDVDGPDGSKLGVETTWVAGAASTGNVQIRLIHEPSSVDDSNEFGTTTGGSEDFNITFEDVEIDD</sequence>